<dbReference type="Proteomes" id="UP001219568">
    <property type="component" value="Unassembled WGS sequence"/>
</dbReference>
<proteinExistence type="predicted"/>
<dbReference type="PANTHER" id="PTHR12905:SF16">
    <property type="entry name" value="SER_THR PROTEIN PHOSPHATASE FAMILY PROTEIN (AFU_ORTHOLOGUE AFUA_1G06000)"/>
    <property type="match status" value="1"/>
</dbReference>
<gene>
    <name evidence="3" type="ORF">N7460_005803</name>
</gene>
<evidence type="ECO:0000313" key="3">
    <source>
        <dbReference type="EMBL" id="KAJ6044448.1"/>
    </source>
</evidence>
<dbReference type="SUPFAM" id="SSF56300">
    <property type="entry name" value="Metallo-dependent phosphatases"/>
    <property type="match status" value="1"/>
</dbReference>
<dbReference type="PANTHER" id="PTHR12905">
    <property type="entry name" value="METALLOPHOSPHOESTERASE"/>
    <property type="match status" value="1"/>
</dbReference>
<dbReference type="AlphaFoldDB" id="A0AAD6IFM1"/>
<keyword evidence="4" id="KW-1185">Reference proteome</keyword>
<organism evidence="3 4">
    <name type="scientific">Penicillium canescens</name>
    <dbReference type="NCBI Taxonomy" id="5083"/>
    <lineage>
        <taxon>Eukaryota</taxon>
        <taxon>Fungi</taxon>
        <taxon>Dikarya</taxon>
        <taxon>Ascomycota</taxon>
        <taxon>Pezizomycotina</taxon>
        <taxon>Eurotiomycetes</taxon>
        <taxon>Eurotiomycetidae</taxon>
        <taxon>Eurotiales</taxon>
        <taxon>Aspergillaceae</taxon>
        <taxon>Penicillium</taxon>
    </lineage>
</organism>
<dbReference type="CDD" id="cd07379">
    <property type="entry name" value="MPP_239FB"/>
    <property type="match status" value="1"/>
</dbReference>
<feature type="domain" description="Calcineurin-like phosphoesterase" evidence="2">
    <location>
        <begin position="6"/>
        <end position="207"/>
    </location>
</feature>
<dbReference type="Gene3D" id="3.60.21.10">
    <property type="match status" value="1"/>
</dbReference>
<dbReference type="GO" id="GO:0016787">
    <property type="term" value="F:hydrolase activity"/>
    <property type="evidence" value="ECO:0007669"/>
    <property type="project" value="InterPro"/>
</dbReference>
<feature type="region of interest" description="Disordered" evidence="1">
    <location>
        <begin position="228"/>
        <end position="256"/>
    </location>
</feature>
<dbReference type="Pfam" id="PF00149">
    <property type="entry name" value="Metallophos"/>
    <property type="match status" value="1"/>
</dbReference>
<accession>A0AAD6IFM1</accession>
<reference evidence="3" key="2">
    <citation type="submission" date="2023-01" db="EMBL/GenBank/DDBJ databases">
        <authorList>
            <person name="Petersen C."/>
        </authorList>
    </citation>
    <scope>NUCLEOTIDE SEQUENCE</scope>
    <source>
        <strain evidence="3">IBT 15450</strain>
    </source>
</reference>
<feature type="compositionally biased region" description="Polar residues" evidence="1">
    <location>
        <begin position="293"/>
        <end position="303"/>
    </location>
</feature>
<dbReference type="EMBL" id="JAQJZL010000004">
    <property type="protein sequence ID" value="KAJ6044448.1"/>
    <property type="molecule type" value="Genomic_DNA"/>
</dbReference>
<evidence type="ECO:0000256" key="1">
    <source>
        <dbReference type="SAM" id="MobiDB-lite"/>
    </source>
</evidence>
<dbReference type="InterPro" id="IPR051693">
    <property type="entry name" value="UPF0046_metallophosphoest"/>
</dbReference>
<reference evidence="3" key="1">
    <citation type="journal article" date="2023" name="IMA Fungus">
        <title>Comparative genomic study of the Penicillium genus elucidates a diverse pangenome and 15 lateral gene transfer events.</title>
        <authorList>
            <person name="Petersen C."/>
            <person name="Sorensen T."/>
            <person name="Nielsen M.R."/>
            <person name="Sondergaard T.E."/>
            <person name="Sorensen J.L."/>
            <person name="Fitzpatrick D.A."/>
            <person name="Frisvad J.C."/>
            <person name="Nielsen K.L."/>
        </authorList>
    </citation>
    <scope>NUCLEOTIDE SEQUENCE</scope>
    <source>
        <strain evidence="3">IBT 15450</strain>
    </source>
</reference>
<evidence type="ECO:0000313" key="4">
    <source>
        <dbReference type="Proteomes" id="UP001219568"/>
    </source>
</evidence>
<comment type="caution">
    <text evidence="3">The sequence shown here is derived from an EMBL/GenBank/DDBJ whole genome shotgun (WGS) entry which is preliminary data.</text>
</comment>
<dbReference type="InterPro" id="IPR029052">
    <property type="entry name" value="Metallo-depent_PP-like"/>
</dbReference>
<protein>
    <recommendedName>
        <fullName evidence="2">Calcineurin-like phosphoesterase domain-containing protein</fullName>
    </recommendedName>
</protein>
<evidence type="ECO:0000259" key="2">
    <source>
        <dbReference type="Pfam" id="PF00149"/>
    </source>
</evidence>
<feature type="region of interest" description="Disordered" evidence="1">
    <location>
        <begin position="271"/>
        <end position="343"/>
    </location>
</feature>
<sequence>MLRKTRFVCVSDTHGYTPSEAGFKLPTGDVLIHAGDLTNNGSLRELRKTMDWICNADFEIKIIVAGNHDVTLDPTFYAEHGRSFHSQSIEDPQQCLKLISESPSVVLLQHESAVIRLTRAGGPNTIFKVFGSPHSQFKGDWAFGYDSSDATRLWSQIPLDTDVVVTHTPPQSHCDQKPNGTSVGCSALRKTLSLIRPHLAICGHVHEGRGYERVHWQATLTDTEQDIETETQTETETNAVDHVTRGQLPPMDSKKQSLIDLTSKRNERLANEGFSWPGHGHGHPHPAHEISNDETMSSASPKSSAGVDPEKASPRNSPNAPSLSASSPSPSLRTSTSISTSGTIGRLDHALRTLRMETCIVNAAVVATSFPHRGGKRFNSPIVVDLELPVWQDSANG</sequence>
<dbReference type="InterPro" id="IPR004843">
    <property type="entry name" value="Calcineurin-like_PHP"/>
</dbReference>
<name>A0AAD6IFM1_PENCN</name>
<feature type="compositionally biased region" description="Low complexity" evidence="1">
    <location>
        <begin position="314"/>
        <end position="343"/>
    </location>
</feature>